<accession>A0A316AML2</accession>
<name>A0A316AML2_9BACT</name>
<protein>
    <submittedName>
        <fullName evidence="1">Uncharacterized protein</fullName>
    </submittedName>
</protein>
<dbReference type="Proteomes" id="UP000245880">
    <property type="component" value="Unassembled WGS sequence"/>
</dbReference>
<dbReference type="EMBL" id="QGDT01000005">
    <property type="protein sequence ID" value="PWJ58030.1"/>
    <property type="molecule type" value="Genomic_DNA"/>
</dbReference>
<dbReference type="RefSeq" id="WP_109674621.1">
    <property type="nucleotide sequence ID" value="NZ_QGDT01000005.1"/>
</dbReference>
<dbReference type="AlphaFoldDB" id="A0A316AML2"/>
<comment type="caution">
    <text evidence="1">The sequence shown here is derived from an EMBL/GenBank/DDBJ whole genome shotgun (WGS) entry which is preliminary data.</text>
</comment>
<keyword evidence="2" id="KW-1185">Reference proteome</keyword>
<proteinExistence type="predicted"/>
<organism evidence="1 2">
    <name type="scientific">Dyadobacter jejuensis</name>
    <dbReference type="NCBI Taxonomy" id="1082580"/>
    <lineage>
        <taxon>Bacteria</taxon>
        <taxon>Pseudomonadati</taxon>
        <taxon>Bacteroidota</taxon>
        <taxon>Cytophagia</taxon>
        <taxon>Cytophagales</taxon>
        <taxon>Spirosomataceae</taxon>
        <taxon>Dyadobacter</taxon>
    </lineage>
</organism>
<evidence type="ECO:0000313" key="1">
    <source>
        <dbReference type="EMBL" id="PWJ58030.1"/>
    </source>
</evidence>
<sequence>MKDQEIMNNVNTAYMAARAENLTLLGYNPYKDSPCKEKAHFIDVKADESETLAAYDITPMHLKKYLRPSHCQGR</sequence>
<gene>
    <name evidence="1" type="ORF">CLV98_105210</name>
</gene>
<evidence type="ECO:0000313" key="2">
    <source>
        <dbReference type="Proteomes" id="UP000245880"/>
    </source>
</evidence>
<reference evidence="1 2" key="1">
    <citation type="submission" date="2018-03" db="EMBL/GenBank/DDBJ databases">
        <title>Genomic Encyclopedia of Archaeal and Bacterial Type Strains, Phase II (KMG-II): from individual species to whole genera.</title>
        <authorList>
            <person name="Goeker M."/>
        </authorList>
    </citation>
    <scope>NUCLEOTIDE SEQUENCE [LARGE SCALE GENOMIC DNA]</scope>
    <source>
        <strain evidence="1 2">DSM 100346</strain>
    </source>
</reference>